<organism evidence="1 2">
    <name type="scientific">Microbacterium rhizosphaerae</name>
    <dbReference type="NCBI Taxonomy" id="1678237"/>
    <lineage>
        <taxon>Bacteria</taxon>
        <taxon>Bacillati</taxon>
        <taxon>Actinomycetota</taxon>
        <taxon>Actinomycetes</taxon>
        <taxon>Micrococcales</taxon>
        <taxon>Microbacteriaceae</taxon>
        <taxon>Microbacterium</taxon>
    </lineage>
</organism>
<proteinExistence type="predicted"/>
<dbReference type="SUPFAM" id="SSF53850">
    <property type="entry name" value="Periplasmic binding protein-like II"/>
    <property type="match status" value="1"/>
</dbReference>
<dbReference type="RefSeq" id="WP_320942513.1">
    <property type="nucleotide sequence ID" value="NZ_BAABEU010000003.1"/>
</dbReference>
<evidence type="ECO:0000313" key="2">
    <source>
        <dbReference type="Proteomes" id="UP001323798"/>
    </source>
</evidence>
<evidence type="ECO:0000313" key="1">
    <source>
        <dbReference type="EMBL" id="WPR89799.1"/>
    </source>
</evidence>
<dbReference type="Proteomes" id="UP001323798">
    <property type="component" value="Chromosome"/>
</dbReference>
<keyword evidence="2" id="KW-1185">Reference proteome</keyword>
<name>A0ABZ0SLG7_9MICO</name>
<protein>
    <submittedName>
        <fullName evidence="1">Extracellular solute-binding protein</fullName>
    </submittedName>
</protein>
<accession>A0ABZ0SLG7</accession>
<dbReference type="EMBL" id="CP139368">
    <property type="protein sequence ID" value="WPR89799.1"/>
    <property type="molecule type" value="Genomic_DNA"/>
</dbReference>
<gene>
    <name evidence="1" type="ORF">SM116_00500</name>
</gene>
<sequence>MTAYRGLTWDHPRGRTALRAAAERLSQRSADRLSWDAHPLEGFESTPIEGLAREYDLIVLDHPHLGDALEHDCLRPLDELFPAGELAAWAAATVGPSFASYSMAGRTWALPLDAATQVAARRADLLPAAPTTWTEALELARASGAVAPSLAGPHAFLTWCSIAAGLGTFPAGDDLFPHDVAREAFDILRELATHAPPGTAQLNPIELLERLSTTDDVHYVPLVYGYVTYATGERPVSFGAPPHAGGRIGSTLGGTGIAITRRTAPSAALLDHLRWLMSAEAQTEFIPRHEGQPSARAAWTSPALEAWSGGFYRDILTTIEDAWVRPRFPGFVAFQSAASALLRDALVPDTDADPDRTLDRLEQTLRAARRRAERTAA</sequence>
<reference evidence="1 2" key="1">
    <citation type="submission" date="2023-11" db="EMBL/GenBank/DDBJ databases">
        <title>Genome sequence of Microbacterium rhizosphaerae KACC 19337.</title>
        <authorList>
            <person name="Choi H."/>
            <person name="Kim S."/>
            <person name="Kim Y."/>
            <person name="Kwon S.-W."/>
            <person name="Heo J."/>
        </authorList>
    </citation>
    <scope>NUCLEOTIDE SEQUENCE [LARGE SCALE GENOMIC DNA]</scope>
    <source>
        <strain evidence="1 2">KACC 19337</strain>
    </source>
</reference>
<dbReference type="Pfam" id="PF01547">
    <property type="entry name" value="SBP_bac_1"/>
    <property type="match status" value="1"/>
</dbReference>
<dbReference type="InterPro" id="IPR006059">
    <property type="entry name" value="SBP"/>
</dbReference>
<dbReference type="Gene3D" id="3.40.190.10">
    <property type="entry name" value="Periplasmic binding protein-like II"/>
    <property type="match status" value="2"/>
</dbReference>